<dbReference type="GO" id="GO:0031410">
    <property type="term" value="C:cytoplasmic vesicle"/>
    <property type="evidence" value="ECO:0007669"/>
    <property type="project" value="UniProtKB-SubCell"/>
</dbReference>
<keyword evidence="4" id="KW-0968">Cytoplasmic vesicle</keyword>
<dbReference type="SMART" id="SM00288">
    <property type="entry name" value="VHS"/>
    <property type="match status" value="1"/>
</dbReference>
<dbReference type="InterPro" id="IPR039273">
    <property type="entry name" value="TEPSIN"/>
</dbReference>
<dbReference type="InterPro" id="IPR002014">
    <property type="entry name" value="VHS_dom"/>
</dbReference>
<evidence type="ECO:0000256" key="2">
    <source>
        <dbReference type="ARBA" id="ARBA00004555"/>
    </source>
</evidence>
<protein>
    <recommendedName>
        <fullName evidence="6">VHS domain-containing protein</fullName>
    </recommendedName>
</protein>
<dbReference type="Gene3D" id="1.25.40.90">
    <property type="match status" value="1"/>
</dbReference>
<reference evidence="7" key="1">
    <citation type="submission" date="2023-05" db="EMBL/GenBank/DDBJ databases">
        <title>Nepenthes gracilis genome sequencing.</title>
        <authorList>
            <person name="Fukushima K."/>
        </authorList>
    </citation>
    <scope>NUCLEOTIDE SEQUENCE</scope>
    <source>
        <strain evidence="7">SING2019-196</strain>
    </source>
</reference>
<name>A0AAD3S3C3_NEPGR</name>
<comment type="subcellular location">
    <subcellularLocation>
        <location evidence="1">Cytoplasmic vesicle</location>
    </subcellularLocation>
    <subcellularLocation>
        <location evidence="2">Golgi apparatus</location>
    </subcellularLocation>
</comment>
<dbReference type="EMBL" id="BSYO01000004">
    <property type="protein sequence ID" value="GMH03712.1"/>
    <property type="molecule type" value="Genomic_DNA"/>
</dbReference>
<keyword evidence="3" id="KW-0333">Golgi apparatus</keyword>
<accession>A0AAD3S3C3</accession>
<comment type="caution">
    <text evidence="7">The sequence shown here is derived from an EMBL/GenBank/DDBJ whole genome shotgun (WGS) entry which is preliminary data.</text>
</comment>
<dbReference type="InterPro" id="IPR035802">
    <property type="entry name" value="ENTH/VHS_tepsin"/>
</dbReference>
<evidence type="ECO:0000256" key="5">
    <source>
        <dbReference type="SAM" id="MobiDB-lite"/>
    </source>
</evidence>
<dbReference type="Proteomes" id="UP001279734">
    <property type="component" value="Unassembled WGS sequence"/>
</dbReference>
<evidence type="ECO:0000313" key="7">
    <source>
        <dbReference type="EMBL" id="GMH03712.1"/>
    </source>
</evidence>
<evidence type="ECO:0000259" key="6">
    <source>
        <dbReference type="SMART" id="SM00288"/>
    </source>
</evidence>
<dbReference type="InterPro" id="IPR016024">
    <property type="entry name" value="ARM-type_fold"/>
</dbReference>
<evidence type="ECO:0000256" key="1">
    <source>
        <dbReference type="ARBA" id="ARBA00004541"/>
    </source>
</evidence>
<dbReference type="GO" id="GO:0035091">
    <property type="term" value="F:phosphatidylinositol binding"/>
    <property type="evidence" value="ECO:0007669"/>
    <property type="project" value="InterPro"/>
</dbReference>
<feature type="region of interest" description="Disordered" evidence="5">
    <location>
        <begin position="437"/>
        <end position="490"/>
    </location>
</feature>
<dbReference type="GO" id="GO:0043130">
    <property type="term" value="F:ubiquitin binding"/>
    <property type="evidence" value="ECO:0007669"/>
    <property type="project" value="InterPro"/>
</dbReference>
<sequence>MSTAGDDRCRGRKGRRRRSHALLAGFLLAERAFLTPERRCRGSSVHGGAHRRENLLLSGVNAELSGGHLFLETCRFLSKFFQVKAATVYSRLKGWNQAEEPSSHPSIVKEVSEFILKRIDHKSPIVKQKALRLIKYAVGKSDAEFRREMQRQSVAVRQLLHYKGHPDPLKGDALNKSVRETAQATLSAIFSTDDSKPAPSEGLNKRIQGFGNTNYEMPSEEKKSFLSEVVGLGSASIKQGLSTLTQGHSQKKNDAGSYKGPNLQRSLTIETNNLDQYEKMGYHVGSQGNSGISKNAIAGAWGQESRITAMEATKEDSAAGYSESKTREDRLLETIVTSGGVRLQPTRDALQAFLVEALRVDAVALSHALEQKLQSPLWQVRMKAVCVLEAILRKDDQHFSVVASYFTENKDVVLRCSESPQASLREKANKVLKLLGEEQTGGDESHADNLATSETESGVEMPDLINTGTPNDLFGAEDSEKAQSDQDVGNLSTLSSPFFDDLFGEMC</sequence>
<evidence type="ECO:0000256" key="4">
    <source>
        <dbReference type="ARBA" id="ARBA00023329"/>
    </source>
</evidence>
<organism evidence="7 8">
    <name type="scientific">Nepenthes gracilis</name>
    <name type="common">Slender pitcher plant</name>
    <dbReference type="NCBI Taxonomy" id="150966"/>
    <lineage>
        <taxon>Eukaryota</taxon>
        <taxon>Viridiplantae</taxon>
        <taxon>Streptophyta</taxon>
        <taxon>Embryophyta</taxon>
        <taxon>Tracheophyta</taxon>
        <taxon>Spermatophyta</taxon>
        <taxon>Magnoliopsida</taxon>
        <taxon>eudicotyledons</taxon>
        <taxon>Gunneridae</taxon>
        <taxon>Pentapetalae</taxon>
        <taxon>Caryophyllales</taxon>
        <taxon>Nepenthaceae</taxon>
        <taxon>Nepenthes</taxon>
    </lineage>
</organism>
<dbReference type="InterPro" id="IPR008942">
    <property type="entry name" value="ENTH_VHS"/>
</dbReference>
<feature type="domain" description="VHS" evidence="6">
    <location>
        <begin position="84"/>
        <end position="208"/>
    </location>
</feature>
<keyword evidence="8" id="KW-1185">Reference proteome</keyword>
<dbReference type="SUPFAM" id="SSF48371">
    <property type="entry name" value="ARM repeat"/>
    <property type="match status" value="1"/>
</dbReference>
<dbReference type="PANTHER" id="PTHR21514">
    <property type="entry name" value="AP-4 COMPLEX ACCESSORY SUBUNIT TEPSIN"/>
    <property type="match status" value="1"/>
</dbReference>
<evidence type="ECO:0000256" key="3">
    <source>
        <dbReference type="ARBA" id="ARBA00023034"/>
    </source>
</evidence>
<evidence type="ECO:0000313" key="8">
    <source>
        <dbReference type="Proteomes" id="UP001279734"/>
    </source>
</evidence>
<gene>
    <name evidence="7" type="ORF">Nepgr_005551</name>
</gene>
<dbReference type="AlphaFoldDB" id="A0AAD3S3C3"/>
<proteinExistence type="predicted"/>
<dbReference type="PANTHER" id="PTHR21514:SF0">
    <property type="entry name" value="AP-4 COMPLEX ACCESSORY SUBUNIT TEPSIN"/>
    <property type="match status" value="1"/>
</dbReference>
<dbReference type="CDD" id="cd03572">
    <property type="entry name" value="ENTH_like_Tepsin"/>
    <property type="match status" value="1"/>
</dbReference>
<dbReference type="GO" id="GO:0032588">
    <property type="term" value="C:trans-Golgi network membrane"/>
    <property type="evidence" value="ECO:0007669"/>
    <property type="project" value="TreeGrafter"/>
</dbReference>